<feature type="region of interest" description="Disordered" evidence="4">
    <location>
        <begin position="67"/>
        <end position="183"/>
    </location>
</feature>
<dbReference type="InterPro" id="IPR050732">
    <property type="entry name" value="Beta-glucan_modifiers"/>
</dbReference>
<evidence type="ECO:0000256" key="3">
    <source>
        <dbReference type="ARBA" id="ARBA00022801"/>
    </source>
</evidence>
<dbReference type="GO" id="GO:0009986">
    <property type="term" value="C:cell surface"/>
    <property type="evidence" value="ECO:0007669"/>
    <property type="project" value="TreeGrafter"/>
</dbReference>
<comment type="similarity">
    <text evidence="2">Belongs to the glycosyl hydrolase 17 family.</text>
</comment>
<evidence type="ECO:0000256" key="4">
    <source>
        <dbReference type="SAM" id="MobiDB-lite"/>
    </source>
</evidence>
<reference evidence="6" key="1">
    <citation type="journal article" date="2020" name="Mol. Plant Microbe Interact.">
        <title>Genome Sequence of the Biocontrol Agent Coniothyrium minitans strain Conio (IMI 134523).</title>
        <authorList>
            <person name="Patel D."/>
            <person name="Shittu T.A."/>
            <person name="Baroncelli R."/>
            <person name="Muthumeenakshi S."/>
            <person name="Osborne T.H."/>
            <person name="Janganan T.K."/>
            <person name="Sreenivasaprasad S."/>
        </authorList>
    </citation>
    <scope>NUCLEOTIDE SEQUENCE</scope>
    <source>
        <strain evidence="6">Conio</strain>
    </source>
</reference>
<keyword evidence="3" id="KW-0378">Hydrolase</keyword>
<dbReference type="GO" id="GO:0042973">
    <property type="term" value="F:glucan endo-1,3-beta-D-glucosidase activity"/>
    <property type="evidence" value="ECO:0007669"/>
    <property type="project" value="TreeGrafter"/>
</dbReference>
<comment type="caution">
    <text evidence="6">The sequence shown here is derived from an EMBL/GenBank/DDBJ whole genome shotgun (WGS) entry which is preliminary data.</text>
</comment>
<dbReference type="PANTHER" id="PTHR16631">
    <property type="entry name" value="GLUCAN 1,3-BETA-GLUCOSIDASE"/>
    <property type="match status" value="1"/>
</dbReference>
<feature type="compositionally biased region" description="Pro residues" evidence="4">
    <location>
        <begin position="124"/>
        <end position="150"/>
    </location>
</feature>
<dbReference type="InterPro" id="IPR017853">
    <property type="entry name" value="GH"/>
</dbReference>
<dbReference type="EMBL" id="WJXW01000012">
    <property type="protein sequence ID" value="KAF9731698.1"/>
    <property type="molecule type" value="Genomic_DNA"/>
</dbReference>
<dbReference type="AlphaFoldDB" id="A0A9P6GAT4"/>
<dbReference type="SUPFAM" id="SSF51445">
    <property type="entry name" value="(Trans)glycosidases"/>
    <property type="match status" value="1"/>
</dbReference>
<proteinExistence type="inferred from homology"/>
<comment type="subcellular location">
    <subcellularLocation>
        <location evidence="1">Cell envelope</location>
    </subcellularLocation>
</comment>
<accession>A0A9P6GAT4</accession>
<sequence>MKLGAAVAFGGLIVGAVAHPLNVKRAVTTEVVFVTETVADAVVYVDENGSPYLTSTVERATTIASTSVEPTSVVSSTAVPTSAPVESPQPAPAPPPSPSPSPSPSAEPSSVVVQNVEPTSSAAPAPPPPAPTYVAPAPAPTPEAPAPVPEPTVQAQEAPSPEPSIQAQEAPTSQPSAASADTFPLGITYDPYKGTTNNVDCKTADEITADFNTMKNYKIVRIYGNDCGQIPVAVRAAKQNGQKLMGGIYAPLQDVDSVVSALSDAVKNQNGGNWDIISLVSVENERVNAKAMTASDAQSTIDQARTALRNAGFNGPVGAVETVPAVIDNPGVCSASDMVLVNVHAWFDPNTKAGDAGKFVKSEVARVKKACGNKRVVVTESGWPHQGDSHDQAVASPDAQKAAIASIRAEFSSDMFLFNAFDTLWKSDDASTFNAEKYWGIL</sequence>
<feature type="signal peptide" evidence="5">
    <location>
        <begin position="1"/>
        <end position="18"/>
    </location>
</feature>
<dbReference type="Proteomes" id="UP000756921">
    <property type="component" value="Unassembled WGS sequence"/>
</dbReference>
<dbReference type="GO" id="GO:0009277">
    <property type="term" value="C:fungal-type cell wall"/>
    <property type="evidence" value="ECO:0007669"/>
    <property type="project" value="TreeGrafter"/>
</dbReference>
<feature type="compositionally biased region" description="Low complexity" evidence="4">
    <location>
        <begin position="106"/>
        <end position="123"/>
    </location>
</feature>
<feature type="compositionally biased region" description="Pro residues" evidence="4">
    <location>
        <begin position="87"/>
        <end position="105"/>
    </location>
</feature>
<keyword evidence="7" id="KW-1185">Reference proteome</keyword>
<keyword evidence="5" id="KW-0732">Signal</keyword>
<name>A0A9P6GAT4_9PLEO</name>
<evidence type="ECO:0000256" key="2">
    <source>
        <dbReference type="ARBA" id="ARBA00008773"/>
    </source>
</evidence>
<feature type="compositionally biased region" description="Low complexity" evidence="4">
    <location>
        <begin position="67"/>
        <end position="86"/>
    </location>
</feature>
<evidence type="ECO:0000313" key="7">
    <source>
        <dbReference type="Proteomes" id="UP000756921"/>
    </source>
</evidence>
<gene>
    <name evidence="6" type="ORF">PMIN01_10715</name>
</gene>
<dbReference type="GO" id="GO:0071555">
    <property type="term" value="P:cell wall organization"/>
    <property type="evidence" value="ECO:0007669"/>
    <property type="project" value="TreeGrafter"/>
</dbReference>
<organism evidence="6 7">
    <name type="scientific">Paraphaeosphaeria minitans</name>
    <dbReference type="NCBI Taxonomy" id="565426"/>
    <lineage>
        <taxon>Eukaryota</taxon>
        <taxon>Fungi</taxon>
        <taxon>Dikarya</taxon>
        <taxon>Ascomycota</taxon>
        <taxon>Pezizomycotina</taxon>
        <taxon>Dothideomycetes</taxon>
        <taxon>Pleosporomycetidae</taxon>
        <taxon>Pleosporales</taxon>
        <taxon>Massarineae</taxon>
        <taxon>Didymosphaeriaceae</taxon>
        <taxon>Paraphaeosphaeria</taxon>
    </lineage>
</organism>
<dbReference type="GO" id="GO:0005576">
    <property type="term" value="C:extracellular region"/>
    <property type="evidence" value="ECO:0007669"/>
    <property type="project" value="TreeGrafter"/>
</dbReference>
<dbReference type="PANTHER" id="PTHR16631:SF14">
    <property type="entry name" value="FAMILY 17 GLUCOSIDASE SCW10-RELATED"/>
    <property type="match status" value="1"/>
</dbReference>
<protein>
    <submittedName>
        <fullName evidence="6">Cell wall glucanase</fullName>
    </submittedName>
</protein>
<dbReference type="OrthoDB" id="941679at2759"/>
<feature type="compositionally biased region" description="Polar residues" evidence="4">
    <location>
        <begin position="163"/>
        <end position="179"/>
    </location>
</feature>
<evidence type="ECO:0000256" key="5">
    <source>
        <dbReference type="SAM" id="SignalP"/>
    </source>
</evidence>
<evidence type="ECO:0000256" key="1">
    <source>
        <dbReference type="ARBA" id="ARBA00004196"/>
    </source>
</evidence>
<evidence type="ECO:0000313" key="6">
    <source>
        <dbReference type="EMBL" id="KAF9731698.1"/>
    </source>
</evidence>
<feature type="chain" id="PRO_5040484413" evidence="5">
    <location>
        <begin position="19"/>
        <end position="442"/>
    </location>
</feature>
<dbReference type="Gene3D" id="3.20.20.80">
    <property type="entry name" value="Glycosidases"/>
    <property type="match status" value="1"/>
</dbReference>